<dbReference type="EMBL" id="SMKU01000002">
    <property type="protein sequence ID" value="TDD97651.1"/>
    <property type="molecule type" value="Genomic_DNA"/>
</dbReference>
<proteinExistence type="predicted"/>
<dbReference type="RefSeq" id="WP_131888813.1">
    <property type="nucleotide sequence ID" value="NZ_SMKU01000002.1"/>
</dbReference>
<comment type="caution">
    <text evidence="1">The sequence shown here is derived from an EMBL/GenBank/DDBJ whole genome shotgun (WGS) entry which is preliminary data.</text>
</comment>
<dbReference type="Proteomes" id="UP000294513">
    <property type="component" value="Unassembled WGS sequence"/>
</dbReference>
<gene>
    <name evidence="1" type="ORF">E1298_01050</name>
</gene>
<sequence length="145" mass="16391">MDDLVRFLNERLDEDAALAQRALAAAHSGAWRTDGILGDLYASYDDPQSGHVIATADKNEADVLDHAARHDPDHVLADVEAKRRIFAEHPMEGGAVLGGSEPLRWRYCATCHVREEIIGEWPCTTMRLLTLPYADHRDYRDEWRP</sequence>
<accession>A0A4R5CCD8</accession>
<protein>
    <submittedName>
        <fullName evidence="1">Uncharacterized protein</fullName>
    </submittedName>
</protein>
<dbReference type="Pfam" id="PF19730">
    <property type="entry name" value="DUF6221"/>
    <property type="match status" value="1"/>
</dbReference>
<organism evidence="1 2">
    <name type="scientific">Actinomadura rubrisoli</name>
    <dbReference type="NCBI Taxonomy" id="2530368"/>
    <lineage>
        <taxon>Bacteria</taxon>
        <taxon>Bacillati</taxon>
        <taxon>Actinomycetota</taxon>
        <taxon>Actinomycetes</taxon>
        <taxon>Streptosporangiales</taxon>
        <taxon>Thermomonosporaceae</taxon>
        <taxon>Actinomadura</taxon>
    </lineage>
</organism>
<dbReference type="InterPro" id="IPR046193">
    <property type="entry name" value="DUF6221"/>
</dbReference>
<evidence type="ECO:0000313" key="2">
    <source>
        <dbReference type="Proteomes" id="UP000294513"/>
    </source>
</evidence>
<dbReference type="OrthoDB" id="4290974at2"/>
<dbReference type="AlphaFoldDB" id="A0A4R5CCD8"/>
<reference evidence="1 2" key="1">
    <citation type="submission" date="2019-03" db="EMBL/GenBank/DDBJ databases">
        <title>Draft genome sequences of novel Actinobacteria.</title>
        <authorList>
            <person name="Sahin N."/>
            <person name="Ay H."/>
            <person name="Saygin H."/>
        </authorList>
    </citation>
    <scope>NUCLEOTIDE SEQUENCE [LARGE SCALE GENOMIC DNA]</scope>
    <source>
        <strain evidence="1 2">H3C3</strain>
    </source>
</reference>
<keyword evidence="2" id="KW-1185">Reference proteome</keyword>
<evidence type="ECO:0000313" key="1">
    <source>
        <dbReference type="EMBL" id="TDD97651.1"/>
    </source>
</evidence>
<name>A0A4R5CCD8_9ACTN</name>